<proteinExistence type="predicted"/>
<sequence length="42" mass="4637">MLSVVLELSWLITLIGTTVVSAALPTFTRKPGAIKLLFPFKY</sequence>
<name>A0ABQ9B5G4_9ROSI</name>
<dbReference type="Proteomes" id="UP001141253">
    <property type="component" value="Chromosome 12"/>
</dbReference>
<reference evidence="1" key="1">
    <citation type="submission" date="2022-10" db="EMBL/GenBank/DDBJ databases">
        <authorList>
            <person name="Hyden B.L."/>
            <person name="Feng K."/>
            <person name="Yates T."/>
            <person name="Jawdy S."/>
            <person name="Smart L.B."/>
            <person name="Muchero W."/>
        </authorList>
    </citation>
    <scope>NUCLEOTIDE SEQUENCE</scope>
    <source>
        <tissue evidence="1">Shoot tip</tissue>
    </source>
</reference>
<accession>A0ABQ9B5G4</accession>
<dbReference type="EMBL" id="JAPFFI010000010">
    <property type="protein sequence ID" value="KAJ6375234.1"/>
    <property type="molecule type" value="Genomic_DNA"/>
</dbReference>
<reference evidence="1" key="2">
    <citation type="journal article" date="2023" name="Int. J. Mol. Sci.">
        <title>De Novo Assembly and Annotation of 11 Diverse Shrub Willow (Salix) Genomes Reveals Novel Gene Organization in Sex-Linked Regions.</title>
        <authorList>
            <person name="Hyden B."/>
            <person name="Feng K."/>
            <person name="Yates T.B."/>
            <person name="Jawdy S."/>
            <person name="Cereghino C."/>
            <person name="Smart L.B."/>
            <person name="Muchero W."/>
        </authorList>
    </citation>
    <scope>NUCLEOTIDE SEQUENCE</scope>
    <source>
        <tissue evidence="1">Shoot tip</tissue>
    </source>
</reference>
<protein>
    <submittedName>
        <fullName evidence="1">Uncharacterized protein</fullName>
    </submittedName>
</protein>
<evidence type="ECO:0000313" key="2">
    <source>
        <dbReference type="Proteomes" id="UP001141253"/>
    </source>
</evidence>
<keyword evidence="2" id="KW-1185">Reference proteome</keyword>
<gene>
    <name evidence="1" type="ORF">OIU77_000251</name>
</gene>
<comment type="caution">
    <text evidence="1">The sequence shown here is derived from an EMBL/GenBank/DDBJ whole genome shotgun (WGS) entry which is preliminary data.</text>
</comment>
<evidence type="ECO:0000313" key="1">
    <source>
        <dbReference type="EMBL" id="KAJ6375234.1"/>
    </source>
</evidence>
<organism evidence="1 2">
    <name type="scientific">Salix suchowensis</name>
    <dbReference type="NCBI Taxonomy" id="1278906"/>
    <lineage>
        <taxon>Eukaryota</taxon>
        <taxon>Viridiplantae</taxon>
        <taxon>Streptophyta</taxon>
        <taxon>Embryophyta</taxon>
        <taxon>Tracheophyta</taxon>
        <taxon>Spermatophyta</taxon>
        <taxon>Magnoliopsida</taxon>
        <taxon>eudicotyledons</taxon>
        <taxon>Gunneridae</taxon>
        <taxon>Pentapetalae</taxon>
        <taxon>rosids</taxon>
        <taxon>fabids</taxon>
        <taxon>Malpighiales</taxon>
        <taxon>Salicaceae</taxon>
        <taxon>Saliceae</taxon>
        <taxon>Salix</taxon>
    </lineage>
</organism>